<organism evidence="1 2">
    <name type="scientific">Euplotes crassus</name>
    <dbReference type="NCBI Taxonomy" id="5936"/>
    <lineage>
        <taxon>Eukaryota</taxon>
        <taxon>Sar</taxon>
        <taxon>Alveolata</taxon>
        <taxon>Ciliophora</taxon>
        <taxon>Intramacronucleata</taxon>
        <taxon>Spirotrichea</taxon>
        <taxon>Hypotrichia</taxon>
        <taxon>Euplotida</taxon>
        <taxon>Euplotidae</taxon>
        <taxon>Moneuplotes</taxon>
    </lineage>
</organism>
<dbReference type="EMBL" id="CAMPGE010006454">
    <property type="protein sequence ID" value="CAI2365298.1"/>
    <property type="molecule type" value="Genomic_DNA"/>
</dbReference>
<evidence type="ECO:0000313" key="2">
    <source>
        <dbReference type="Proteomes" id="UP001295684"/>
    </source>
</evidence>
<dbReference type="Proteomes" id="UP001295684">
    <property type="component" value="Unassembled WGS sequence"/>
</dbReference>
<dbReference type="Gene3D" id="3.80.10.10">
    <property type="entry name" value="Ribonuclease Inhibitor"/>
    <property type="match status" value="1"/>
</dbReference>
<dbReference type="InterPro" id="IPR032675">
    <property type="entry name" value="LRR_dom_sf"/>
</dbReference>
<reference evidence="1" key="1">
    <citation type="submission" date="2023-07" db="EMBL/GenBank/DDBJ databases">
        <authorList>
            <consortium name="AG Swart"/>
            <person name="Singh M."/>
            <person name="Singh A."/>
            <person name="Seah K."/>
            <person name="Emmerich C."/>
        </authorList>
    </citation>
    <scope>NUCLEOTIDE SEQUENCE</scope>
    <source>
        <strain evidence="1">DP1</strain>
    </source>
</reference>
<comment type="caution">
    <text evidence="1">The sequence shown here is derived from an EMBL/GenBank/DDBJ whole genome shotgun (WGS) entry which is preliminary data.</text>
</comment>
<sequence length="272" mass="31892">MHSTARKAEEKKAKIISLEESILAENKELDYQICTSAYYNTFSCEMNTKPLGSVYGENLYDHKFDFHFGFTCNDNFTRKLQSSKFFDVHMLFLYHIDYKDKYHLNFMNFSSPNKVNYLWMYTGHKIALYRPVYFRSLLRLGSKAIQEVKFSWVMIDEYQLKRLFAACRHIKSVGFEDCELFIISPPDLSKALTNCQIQELNLKGTGGCYFGDWENNPGDFEELIQGLASSRDLRTSLKVIDLTCCELPYREIERVFTENQLESVKIVQSLQY</sequence>
<dbReference type="SUPFAM" id="SSF52047">
    <property type="entry name" value="RNI-like"/>
    <property type="match status" value="1"/>
</dbReference>
<protein>
    <submittedName>
        <fullName evidence="1">Uncharacterized protein</fullName>
    </submittedName>
</protein>
<keyword evidence="2" id="KW-1185">Reference proteome</keyword>
<accession>A0AAD1XB41</accession>
<gene>
    <name evidence="1" type="ORF">ECRASSUSDP1_LOCUS6648</name>
</gene>
<evidence type="ECO:0000313" key="1">
    <source>
        <dbReference type="EMBL" id="CAI2365298.1"/>
    </source>
</evidence>
<dbReference type="AlphaFoldDB" id="A0AAD1XB41"/>
<proteinExistence type="predicted"/>
<name>A0AAD1XB41_EUPCR</name>